<dbReference type="EMBL" id="JH711591">
    <property type="protein sequence ID" value="EIW74683.1"/>
    <property type="molecule type" value="Genomic_DNA"/>
</dbReference>
<dbReference type="InterPro" id="IPR016197">
    <property type="entry name" value="Chromo-like_dom_sf"/>
</dbReference>
<dbReference type="Gene3D" id="2.40.50.40">
    <property type="match status" value="1"/>
</dbReference>
<feature type="domain" description="Chromo" evidence="1">
    <location>
        <begin position="61"/>
        <end position="109"/>
    </location>
</feature>
<dbReference type="SUPFAM" id="SSF54160">
    <property type="entry name" value="Chromo domain-like"/>
    <property type="match status" value="1"/>
</dbReference>
<dbReference type="KEGG" id="cput:CONPUDRAFT_30657"/>
<dbReference type="PROSITE" id="PS50013">
    <property type="entry name" value="CHROMO_2"/>
    <property type="match status" value="1"/>
</dbReference>
<dbReference type="RefSeq" id="XP_007775099.1">
    <property type="nucleotide sequence ID" value="XM_007776909.1"/>
</dbReference>
<protein>
    <recommendedName>
        <fullName evidence="1">Chromo domain-containing protein</fullName>
    </recommendedName>
</protein>
<dbReference type="Proteomes" id="UP000053558">
    <property type="component" value="Unassembled WGS sequence"/>
</dbReference>
<evidence type="ECO:0000259" key="1">
    <source>
        <dbReference type="PROSITE" id="PS50013"/>
    </source>
</evidence>
<evidence type="ECO:0000313" key="3">
    <source>
        <dbReference type="Proteomes" id="UP000053558"/>
    </source>
</evidence>
<feature type="non-terminal residue" evidence="2">
    <location>
        <position position="1"/>
    </location>
</feature>
<dbReference type="AlphaFoldDB" id="R7SET3"/>
<dbReference type="OrthoDB" id="2679020at2759"/>
<dbReference type="Pfam" id="PF00385">
    <property type="entry name" value="Chromo"/>
    <property type="match status" value="1"/>
</dbReference>
<gene>
    <name evidence="2" type="ORF">CONPUDRAFT_30657</name>
</gene>
<name>R7SET3_CONPW</name>
<dbReference type="GeneID" id="19206686"/>
<organism evidence="2 3">
    <name type="scientific">Coniophora puteana (strain RWD-64-598)</name>
    <name type="common">Brown rot fungus</name>
    <dbReference type="NCBI Taxonomy" id="741705"/>
    <lineage>
        <taxon>Eukaryota</taxon>
        <taxon>Fungi</taxon>
        <taxon>Dikarya</taxon>
        <taxon>Basidiomycota</taxon>
        <taxon>Agaricomycotina</taxon>
        <taxon>Agaricomycetes</taxon>
        <taxon>Agaricomycetidae</taxon>
        <taxon>Boletales</taxon>
        <taxon>Coniophorineae</taxon>
        <taxon>Coniophoraceae</taxon>
        <taxon>Coniophora</taxon>
    </lineage>
</organism>
<sequence>IISAHPHTSSYTLDVPEDSHIHPTFHVSQLKMHIPNDDALFPGRSRAEPEPIITESGSQEWFIDKILDRRKCGRGWQYKVRWKDEDARADRWLPGSEVEDCEALDHFLR</sequence>
<dbReference type="GO" id="GO:0006338">
    <property type="term" value="P:chromatin remodeling"/>
    <property type="evidence" value="ECO:0007669"/>
    <property type="project" value="UniProtKB-ARBA"/>
</dbReference>
<keyword evidence="3" id="KW-1185">Reference proteome</keyword>
<reference evidence="3" key="1">
    <citation type="journal article" date="2012" name="Science">
        <title>The Paleozoic origin of enzymatic lignin decomposition reconstructed from 31 fungal genomes.</title>
        <authorList>
            <person name="Floudas D."/>
            <person name="Binder M."/>
            <person name="Riley R."/>
            <person name="Barry K."/>
            <person name="Blanchette R.A."/>
            <person name="Henrissat B."/>
            <person name="Martinez A.T."/>
            <person name="Otillar R."/>
            <person name="Spatafora J.W."/>
            <person name="Yadav J.S."/>
            <person name="Aerts A."/>
            <person name="Benoit I."/>
            <person name="Boyd A."/>
            <person name="Carlson A."/>
            <person name="Copeland A."/>
            <person name="Coutinho P.M."/>
            <person name="de Vries R.P."/>
            <person name="Ferreira P."/>
            <person name="Findley K."/>
            <person name="Foster B."/>
            <person name="Gaskell J."/>
            <person name="Glotzer D."/>
            <person name="Gorecki P."/>
            <person name="Heitman J."/>
            <person name="Hesse C."/>
            <person name="Hori C."/>
            <person name="Igarashi K."/>
            <person name="Jurgens J.A."/>
            <person name="Kallen N."/>
            <person name="Kersten P."/>
            <person name="Kohler A."/>
            <person name="Kuees U."/>
            <person name="Kumar T.K.A."/>
            <person name="Kuo A."/>
            <person name="LaButti K."/>
            <person name="Larrondo L.F."/>
            <person name="Lindquist E."/>
            <person name="Ling A."/>
            <person name="Lombard V."/>
            <person name="Lucas S."/>
            <person name="Lundell T."/>
            <person name="Martin R."/>
            <person name="McLaughlin D.J."/>
            <person name="Morgenstern I."/>
            <person name="Morin E."/>
            <person name="Murat C."/>
            <person name="Nagy L.G."/>
            <person name="Nolan M."/>
            <person name="Ohm R.A."/>
            <person name="Patyshakuliyeva A."/>
            <person name="Rokas A."/>
            <person name="Ruiz-Duenas F.J."/>
            <person name="Sabat G."/>
            <person name="Salamov A."/>
            <person name="Samejima M."/>
            <person name="Schmutz J."/>
            <person name="Slot J.C."/>
            <person name="St John F."/>
            <person name="Stenlid J."/>
            <person name="Sun H."/>
            <person name="Sun S."/>
            <person name="Syed K."/>
            <person name="Tsang A."/>
            <person name="Wiebenga A."/>
            <person name="Young D."/>
            <person name="Pisabarro A."/>
            <person name="Eastwood D.C."/>
            <person name="Martin F."/>
            <person name="Cullen D."/>
            <person name="Grigoriev I.V."/>
            <person name="Hibbett D.S."/>
        </authorList>
    </citation>
    <scope>NUCLEOTIDE SEQUENCE [LARGE SCALE GENOMIC DNA]</scope>
    <source>
        <strain evidence="3">RWD-64-598 SS2</strain>
    </source>
</reference>
<accession>R7SET3</accession>
<evidence type="ECO:0000313" key="2">
    <source>
        <dbReference type="EMBL" id="EIW74683.1"/>
    </source>
</evidence>
<feature type="non-terminal residue" evidence="2">
    <location>
        <position position="109"/>
    </location>
</feature>
<dbReference type="InterPro" id="IPR000953">
    <property type="entry name" value="Chromo/chromo_shadow_dom"/>
</dbReference>
<dbReference type="InterPro" id="IPR023780">
    <property type="entry name" value="Chromo_domain"/>
</dbReference>
<proteinExistence type="predicted"/>
<dbReference type="OMA" id="WEVESIV"/>